<evidence type="ECO:0000256" key="8">
    <source>
        <dbReference type="ARBA" id="ARBA00047427"/>
    </source>
</evidence>
<evidence type="ECO:0000256" key="15">
    <source>
        <dbReference type="ARBA" id="ARBA00049322"/>
    </source>
</evidence>
<comment type="catalytic activity">
    <reaction evidence="13">
        <text>9-octadecanoyloxy-octadecanoate + H2O = 9-hydroxy-octadecanoate + octadecanoate + H(+)</text>
        <dbReference type="Rhea" id="RHEA:52096"/>
        <dbReference type="ChEBI" id="CHEBI:15377"/>
        <dbReference type="ChEBI" id="CHEBI:15378"/>
        <dbReference type="ChEBI" id="CHEBI:25629"/>
        <dbReference type="ChEBI" id="CHEBI:136286"/>
        <dbReference type="ChEBI" id="CHEBI:136373"/>
    </reaction>
    <physiologicalReaction direction="left-to-right" evidence="13">
        <dbReference type="Rhea" id="RHEA:52097"/>
    </physiologicalReaction>
</comment>
<keyword evidence="19" id="KW-1185">Reference proteome</keyword>
<comment type="catalytic activity">
    <reaction evidence="14">
        <text>13-(9Z-octadecenoyloxy)-octadecanoate + H2O = 13-hydroxy-octadecanoate + (9Z)-octadecenoate + H(+)</text>
        <dbReference type="Rhea" id="RHEA:52064"/>
        <dbReference type="ChEBI" id="CHEBI:15377"/>
        <dbReference type="ChEBI" id="CHEBI:15378"/>
        <dbReference type="ChEBI" id="CHEBI:30823"/>
        <dbReference type="ChEBI" id="CHEBI:136303"/>
        <dbReference type="ChEBI" id="CHEBI:136304"/>
    </reaction>
    <physiologicalReaction direction="left-to-right" evidence="14">
        <dbReference type="Rhea" id="RHEA:52065"/>
    </physiologicalReaction>
</comment>
<dbReference type="PANTHER" id="PTHR10989:SF16">
    <property type="entry name" value="AT02829P-RELATED"/>
    <property type="match status" value="1"/>
</dbReference>
<evidence type="ECO:0000256" key="11">
    <source>
        <dbReference type="ARBA" id="ARBA00048701"/>
    </source>
</evidence>
<feature type="transmembrane region" description="Helical" evidence="17">
    <location>
        <begin position="156"/>
        <end position="177"/>
    </location>
</feature>
<comment type="catalytic activity">
    <reaction evidence="9">
        <text>9-hexadecanoyloxy-octadecanoate + H2O = 9-hydroxy-octadecanoate + hexadecanoate + H(+)</text>
        <dbReference type="Rhea" id="RHEA:52052"/>
        <dbReference type="ChEBI" id="CHEBI:7896"/>
        <dbReference type="ChEBI" id="CHEBI:15377"/>
        <dbReference type="ChEBI" id="CHEBI:15378"/>
        <dbReference type="ChEBI" id="CHEBI:83670"/>
        <dbReference type="ChEBI" id="CHEBI:136286"/>
    </reaction>
    <physiologicalReaction direction="left-to-right" evidence="9">
        <dbReference type="Rhea" id="RHEA:52053"/>
    </physiologicalReaction>
</comment>
<feature type="transmembrane region" description="Helical" evidence="17">
    <location>
        <begin position="58"/>
        <end position="77"/>
    </location>
</feature>
<comment type="catalytic activity">
    <reaction evidence="1">
        <text>9-(9Z-hexadecenoyloxy)-octadecanoate + H2O = (9Z)-hexadecenoate + 9-hydroxy-octadecanoate + H(+)</text>
        <dbReference type="Rhea" id="RHEA:52068"/>
        <dbReference type="ChEBI" id="CHEBI:15377"/>
        <dbReference type="ChEBI" id="CHEBI:15378"/>
        <dbReference type="ChEBI" id="CHEBI:32372"/>
        <dbReference type="ChEBI" id="CHEBI:136286"/>
        <dbReference type="ChEBI" id="CHEBI:136309"/>
    </reaction>
    <physiologicalReaction direction="left-to-right" evidence="1">
        <dbReference type="Rhea" id="RHEA:52069"/>
    </physiologicalReaction>
</comment>
<dbReference type="OrthoDB" id="1898221at2759"/>
<name>A0A9P0HT63_NEZVI</name>
<evidence type="ECO:0000256" key="2">
    <source>
        <dbReference type="ARBA" id="ARBA00004127"/>
    </source>
</evidence>
<keyword evidence="5 17" id="KW-1133">Transmembrane helix</keyword>
<evidence type="ECO:0000256" key="4">
    <source>
        <dbReference type="ARBA" id="ARBA00022692"/>
    </source>
</evidence>
<accession>A0A9P0HT63</accession>
<proteinExistence type="inferred from homology"/>
<evidence type="ECO:0000313" key="19">
    <source>
        <dbReference type="Proteomes" id="UP001152798"/>
    </source>
</evidence>
<comment type="catalytic activity">
    <reaction evidence="10">
        <text>12-octadecanoyloxy-octadecanoate + H2O = 12-hydroxyoctadecanoate + octadecanoate + H(+)</text>
        <dbReference type="Rhea" id="RHEA:52080"/>
        <dbReference type="ChEBI" id="CHEBI:15377"/>
        <dbReference type="ChEBI" id="CHEBI:15378"/>
        <dbReference type="ChEBI" id="CHEBI:25629"/>
        <dbReference type="ChEBI" id="CHEBI:84201"/>
        <dbReference type="ChEBI" id="CHEBI:136330"/>
    </reaction>
    <physiologicalReaction direction="left-to-right" evidence="10">
        <dbReference type="Rhea" id="RHEA:52081"/>
    </physiologicalReaction>
</comment>
<evidence type="ECO:0000256" key="13">
    <source>
        <dbReference type="ARBA" id="ARBA00049221"/>
    </source>
</evidence>
<feature type="transmembrane region" description="Helical" evidence="17">
    <location>
        <begin position="7"/>
        <end position="24"/>
    </location>
</feature>
<evidence type="ECO:0000256" key="7">
    <source>
        <dbReference type="ARBA" id="ARBA00047368"/>
    </source>
</evidence>
<evidence type="ECO:0000256" key="5">
    <source>
        <dbReference type="ARBA" id="ARBA00022989"/>
    </source>
</evidence>
<evidence type="ECO:0000256" key="1">
    <source>
        <dbReference type="ARBA" id="ARBA00000923"/>
    </source>
</evidence>
<evidence type="ECO:0000256" key="12">
    <source>
        <dbReference type="ARBA" id="ARBA00048800"/>
    </source>
</evidence>
<evidence type="ECO:0000256" key="3">
    <source>
        <dbReference type="ARBA" id="ARBA00009300"/>
    </source>
</evidence>
<comment type="catalytic activity">
    <reaction evidence="11">
        <text>12-(9Z-octadecenoyloxy)-octadecanoate + H2O = 12-hydroxyoctadecanoate + (9Z)-octadecenoate + H(+)</text>
        <dbReference type="Rhea" id="RHEA:52060"/>
        <dbReference type="ChEBI" id="CHEBI:15377"/>
        <dbReference type="ChEBI" id="CHEBI:15378"/>
        <dbReference type="ChEBI" id="CHEBI:30823"/>
        <dbReference type="ChEBI" id="CHEBI:84201"/>
        <dbReference type="ChEBI" id="CHEBI:136302"/>
    </reaction>
    <physiologicalReaction direction="left-to-right" evidence="11">
        <dbReference type="Rhea" id="RHEA:52061"/>
    </physiologicalReaction>
</comment>
<comment type="catalytic activity">
    <reaction evidence="15">
        <text>13-(9Z-hexadecenoyloxy)-octadecanoate + H2O = 13-hydroxy-octadecanoate + (9Z)-hexadecenoate + H(+)</text>
        <dbReference type="Rhea" id="RHEA:52076"/>
        <dbReference type="ChEBI" id="CHEBI:15377"/>
        <dbReference type="ChEBI" id="CHEBI:15378"/>
        <dbReference type="ChEBI" id="CHEBI:32372"/>
        <dbReference type="ChEBI" id="CHEBI:136304"/>
        <dbReference type="ChEBI" id="CHEBI:136315"/>
    </reaction>
    <physiologicalReaction direction="left-to-right" evidence="15">
        <dbReference type="Rhea" id="RHEA:52077"/>
    </physiologicalReaction>
</comment>
<comment type="catalytic activity">
    <reaction evidence="12">
        <text>9-(9Z-octadecenoyloxy)-octadecanoate + H2O = 9-hydroxy-octadecanoate + (9Z)-octadecenoate + H(+)</text>
        <dbReference type="Rhea" id="RHEA:52048"/>
        <dbReference type="ChEBI" id="CHEBI:15377"/>
        <dbReference type="ChEBI" id="CHEBI:15378"/>
        <dbReference type="ChEBI" id="CHEBI:30823"/>
        <dbReference type="ChEBI" id="CHEBI:136282"/>
        <dbReference type="ChEBI" id="CHEBI:136286"/>
    </reaction>
    <physiologicalReaction direction="left-to-right" evidence="12">
        <dbReference type="Rhea" id="RHEA:52049"/>
    </physiologicalReaction>
</comment>
<evidence type="ECO:0000256" key="17">
    <source>
        <dbReference type="SAM" id="Phobius"/>
    </source>
</evidence>
<feature type="transmembrane region" description="Helical" evidence="17">
    <location>
        <begin position="89"/>
        <end position="112"/>
    </location>
</feature>
<comment type="similarity">
    <text evidence="3">Belongs to the AIG1 family.</text>
</comment>
<protein>
    <submittedName>
        <fullName evidence="18">Uncharacterized protein</fullName>
    </submittedName>
</protein>
<dbReference type="Pfam" id="PF04750">
    <property type="entry name" value="Far-17a_AIG1"/>
    <property type="match status" value="1"/>
</dbReference>
<evidence type="ECO:0000256" key="16">
    <source>
        <dbReference type="ARBA" id="ARBA00049428"/>
    </source>
</evidence>
<comment type="catalytic activity">
    <reaction evidence="7">
        <text>12-hexadecanoyloxy-octadecanoate + H2O = 12-hydroxyoctadecanoate + hexadecanoate + H(+)</text>
        <dbReference type="Rhea" id="RHEA:52056"/>
        <dbReference type="ChEBI" id="CHEBI:7896"/>
        <dbReference type="ChEBI" id="CHEBI:15377"/>
        <dbReference type="ChEBI" id="CHEBI:15378"/>
        <dbReference type="ChEBI" id="CHEBI:83677"/>
        <dbReference type="ChEBI" id="CHEBI:84201"/>
    </reaction>
    <physiologicalReaction direction="left-to-right" evidence="7">
        <dbReference type="Rhea" id="RHEA:52057"/>
    </physiologicalReaction>
</comment>
<dbReference type="AlphaFoldDB" id="A0A9P0HT63"/>
<comment type="catalytic activity">
    <reaction evidence="16">
        <text>12-(9Z-hexadecenoyloxy)-octadecanoate + H2O = 12-hydroxyoctadecanoate + (9Z)-hexadecenoate + H(+)</text>
        <dbReference type="Rhea" id="RHEA:52072"/>
        <dbReference type="ChEBI" id="CHEBI:15377"/>
        <dbReference type="ChEBI" id="CHEBI:15378"/>
        <dbReference type="ChEBI" id="CHEBI:32372"/>
        <dbReference type="ChEBI" id="CHEBI:84201"/>
        <dbReference type="ChEBI" id="CHEBI:136312"/>
    </reaction>
    <physiologicalReaction direction="left-to-right" evidence="16">
        <dbReference type="Rhea" id="RHEA:52073"/>
    </physiologicalReaction>
</comment>
<dbReference type="PANTHER" id="PTHR10989">
    <property type="entry name" value="ANDROGEN-INDUCED PROTEIN 1-RELATED"/>
    <property type="match status" value="1"/>
</dbReference>
<dbReference type="GO" id="GO:0016020">
    <property type="term" value="C:membrane"/>
    <property type="evidence" value="ECO:0007669"/>
    <property type="project" value="InterPro"/>
</dbReference>
<keyword evidence="4 17" id="KW-0812">Transmembrane</keyword>
<evidence type="ECO:0000313" key="18">
    <source>
        <dbReference type="EMBL" id="CAH1407541.1"/>
    </source>
</evidence>
<comment type="catalytic activity">
    <reaction evidence="8">
        <text>13-octadecanoyloxy-octadecanoate + H2O = 13-hydroxy-octadecanoate + octadecanoate + H(+)</text>
        <dbReference type="Rhea" id="RHEA:52084"/>
        <dbReference type="ChEBI" id="CHEBI:15377"/>
        <dbReference type="ChEBI" id="CHEBI:15378"/>
        <dbReference type="ChEBI" id="CHEBI:25629"/>
        <dbReference type="ChEBI" id="CHEBI:136304"/>
        <dbReference type="ChEBI" id="CHEBI:136335"/>
    </reaction>
    <physiologicalReaction direction="left-to-right" evidence="8">
        <dbReference type="Rhea" id="RHEA:52085"/>
    </physiologicalReaction>
</comment>
<evidence type="ECO:0000256" key="14">
    <source>
        <dbReference type="ARBA" id="ARBA00049296"/>
    </source>
</evidence>
<organism evidence="18 19">
    <name type="scientific">Nezara viridula</name>
    <name type="common">Southern green stink bug</name>
    <name type="synonym">Cimex viridulus</name>
    <dbReference type="NCBI Taxonomy" id="85310"/>
    <lineage>
        <taxon>Eukaryota</taxon>
        <taxon>Metazoa</taxon>
        <taxon>Ecdysozoa</taxon>
        <taxon>Arthropoda</taxon>
        <taxon>Hexapoda</taxon>
        <taxon>Insecta</taxon>
        <taxon>Pterygota</taxon>
        <taxon>Neoptera</taxon>
        <taxon>Paraneoptera</taxon>
        <taxon>Hemiptera</taxon>
        <taxon>Heteroptera</taxon>
        <taxon>Panheteroptera</taxon>
        <taxon>Pentatomomorpha</taxon>
        <taxon>Pentatomoidea</taxon>
        <taxon>Pentatomidae</taxon>
        <taxon>Pentatominae</taxon>
        <taxon>Nezara</taxon>
    </lineage>
</organism>
<dbReference type="Proteomes" id="UP001152798">
    <property type="component" value="Chromosome 7"/>
</dbReference>
<dbReference type="GO" id="GO:0012505">
    <property type="term" value="C:endomembrane system"/>
    <property type="evidence" value="ECO:0007669"/>
    <property type="project" value="UniProtKB-SubCell"/>
</dbReference>
<sequence>MAFLEKILHVVCLGIYVFVFSTFIRNGEENLKSTDPDVKIIGELNYRFLTNWTYGMQLLYYFLIVFSHLIGVVPALGKISNKVRNLADILFATIVIPFGLTVTISFWSLYAIDRELIYPSWIDKVIPLWMNHALHTFNSVLPLIDMVLCNHKFPSWSLSSICILLYSLAYAVCFFGTYYTHGRWLYPMFHKLSNAEIGYYSLGNTALVFLLHAMARGFNHLIWGSSTVSKKTTGKQSKKSKQKTKKVA</sequence>
<evidence type="ECO:0000256" key="9">
    <source>
        <dbReference type="ARBA" id="ARBA00047863"/>
    </source>
</evidence>
<reference evidence="18" key="1">
    <citation type="submission" date="2022-01" db="EMBL/GenBank/DDBJ databases">
        <authorList>
            <person name="King R."/>
        </authorList>
    </citation>
    <scope>NUCLEOTIDE SEQUENCE</scope>
</reference>
<evidence type="ECO:0000256" key="6">
    <source>
        <dbReference type="ARBA" id="ARBA00023136"/>
    </source>
</evidence>
<comment type="subcellular location">
    <subcellularLocation>
        <location evidence="2">Endomembrane system</location>
        <topology evidence="2">Multi-pass membrane protein</topology>
    </subcellularLocation>
</comment>
<dbReference type="InterPro" id="IPR006838">
    <property type="entry name" value="ADTRP_AIG1"/>
</dbReference>
<keyword evidence="6 17" id="KW-0472">Membrane</keyword>
<dbReference type="EMBL" id="OV725083">
    <property type="protein sequence ID" value="CAH1407541.1"/>
    <property type="molecule type" value="Genomic_DNA"/>
</dbReference>
<evidence type="ECO:0000256" key="10">
    <source>
        <dbReference type="ARBA" id="ARBA00048680"/>
    </source>
</evidence>
<gene>
    <name evidence="18" type="ORF">NEZAVI_LOCUS15232</name>
</gene>